<feature type="compositionally biased region" description="Polar residues" evidence="1">
    <location>
        <begin position="386"/>
        <end position="400"/>
    </location>
</feature>
<feature type="region of interest" description="Disordered" evidence="1">
    <location>
        <begin position="189"/>
        <end position="220"/>
    </location>
</feature>
<feature type="compositionally biased region" description="Polar residues" evidence="1">
    <location>
        <begin position="27"/>
        <end position="36"/>
    </location>
</feature>
<organism evidence="2 3">
    <name type="scientific">Armillaria luteobubalina</name>
    <dbReference type="NCBI Taxonomy" id="153913"/>
    <lineage>
        <taxon>Eukaryota</taxon>
        <taxon>Fungi</taxon>
        <taxon>Dikarya</taxon>
        <taxon>Basidiomycota</taxon>
        <taxon>Agaricomycotina</taxon>
        <taxon>Agaricomycetes</taxon>
        <taxon>Agaricomycetidae</taxon>
        <taxon>Agaricales</taxon>
        <taxon>Marasmiineae</taxon>
        <taxon>Physalacriaceae</taxon>
        <taxon>Armillaria</taxon>
    </lineage>
</organism>
<evidence type="ECO:0000313" key="2">
    <source>
        <dbReference type="EMBL" id="KAK0505874.1"/>
    </source>
</evidence>
<feature type="region of interest" description="Disordered" evidence="1">
    <location>
        <begin position="64"/>
        <end position="98"/>
    </location>
</feature>
<evidence type="ECO:0000313" key="3">
    <source>
        <dbReference type="Proteomes" id="UP001175228"/>
    </source>
</evidence>
<name>A0AA39V0F0_9AGAR</name>
<accession>A0AA39V0F0</accession>
<gene>
    <name evidence="2" type="ORF">EDD18DRAFT_1121000</name>
</gene>
<feature type="compositionally biased region" description="Low complexity" evidence="1">
    <location>
        <begin position="124"/>
        <end position="139"/>
    </location>
</feature>
<evidence type="ECO:0000256" key="1">
    <source>
        <dbReference type="SAM" id="MobiDB-lite"/>
    </source>
</evidence>
<feature type="region of interest" description="Disordered" evidence="1">
    <location>
        <begin position="124"/>
        <end position="146"/>
    </location>
</feature>
<dbReference type="AlphaFoldDB" id="A0AA39V0F0"/>
<dbReference type="Proteomes" id="UP001175228">
    <property type="component" value="Unassembled WGS sequence"/>
</dbReference>
<proteinExistence type="predicted"/>
<feature type="region of interest" description="Disordered" evidence="1">
    <location>
        <begin position="386"/>
        <end position="420"/>
    </location>
</feature>
<protein>
    <submittedName>
        <fullName evidence="2">Uncharacterized protein</fullName>
    </submittedName>
</protein>
<feature type="region of interest" description="Disordered" evidence="1">
    <location>
        <begin position="1"/>
        <end position="51"/>
    </location>
</feature>
<keyword evidence="3" id="KW-1185">Reference proteome</keyword>
<dbReference type="EMBL" id="JAUEPU010000001">
    <property type="protein sequence ID" value="KAK0505874.1"/>
    <property type="molecule type" value="Genomic_DNA"/>
</dbReference>
<reference evidence="2" key="1">
    <citation type="submission" date="2023-06" db="EMBL/GenBank/DDBJ databases">
        <authorList>
            <consortium name="Lawrence Berkeley National Laboratory"/>
            <person name="Ahrendt S."/>
            <person name="Sahu N."/>
            <person name="Indic B."/>
            <person name="Wong-Bajracharya J."/>
            <person name="Merenyi Z."/>
            <person name="Ke H.-M."/>
            <person name="Monk M."/>
            <person name="Kocsube S."/>
            <person name="Drula E."/>
            <person name="Lipzen A."/>
            <person name="Balint B."/>
            <person name="Henrissat B."/>
            <person name="Andreopoulos B."/>
            <person name="Martin F.M."/>
            <person name="Harder C.B."/>
            <person name="Rigling D."/>
            <person name="Ford K.L."/>
            <person name="Foster G.D."/>
            <person name="Pangilinan J."/>
            <person name="Papanicolaou A."/>
            <person name="Barry K."/>
            <person name="LaButti K."/>
            <person name="Viragh M."/>
            <person name="Koriabine M."/>
            <person name="Yan M."/>
            <person name="Riley R."/>
            <person name="Champramary S."/>
            <person name="Plett K.L."/>
            <person name="Tsai I.J."/>
            <person name="Slot J."/>
            <person name="Sipos G."/>
            <person name="Plett J."/>
            <person name="Nagy L.G."/>
            <person name="Grigoriev I.V."/>
        </authorList>
    </citation>
    <scope>NUCLEOTIDE SEQUENCE</scope>
    <source>
        <strain evidence="2">HWK02</strain>
    </source>
</reference>
<comment type="caution">
    <text evidence="2">The sequence shown here is derived from an EMBL/GenBank/DDBJ whole genome shotgun (WGS) entry which is preliminary data.</text>
</comment>
<sequence>MSPRGRTSLEPAFLHASHENRCPSRPPTSHSAISRHNVSERRSTPRSPLVDKAFDLNEDVSSRFIDSPTVPLGSKNDASPGNHKLSEPSTFHPLPPLPPSSSLQLSTLLDINFQPFVFSTGLPMSTPPIQSSPPISSSPGNRRINTPATDESLFHMPVLSHPNSPYVPWESPVRREILRPLTPSSFVSHYSRPLSRSGARAPEPPETEEALSRQRPTRKLHKVSKSILNLRQAVRSVAQVTKRFKFAPKRRSLDQPDLPELPKTQWQSDPLLIARHRPRLPPPSPSCASFDSTNTNSLAAWLAARQCEAKDWNLEAQRGVALEEYDRAGSWINLPALSVSDDSPSSPAYGTLESSIWRPLEFDMSPLLSACQLPHITTPCELLQSPLTSSRRPITQSPPSTAGRKADDGDGISGDGPSDLSYMIGTFKL</sequence>